<evidence type="ECO:0000313" key="3">
    <source>
        <dbReference type="Proteomes" id="UP001219567"/>
    </source>
</evidence>
<evidence type="ECO:0000313" key="2">
    <source>
        <dbReference type="EMBL" id="WFC99950.1"/>
    </source>
</evidence>
<protein>
    <recommendedName>
        <fullName evidence="4">6-phosphogluconolactonase</fullName>
    </recommendedName>
</protein>
<dbReference type="PANTHER" id="PTHR30344:SF1">
    <property type="entry name" value="6-PHOSPHOGLUCONOLACTONASE"/>
    <property type="match status" value="1"/>
</dbReference>
<gene>
    <name evidence="2" type="ORF">MYAM1_002696</name>
</gene>
<dbReference type="InterPro" id="IPR015943">
    <property type="entry name" value="WD40/YVTN_repeat-like_dom_sf"/>
</dbReference>
<organism evidence="2 3">
    <name type="scientific">Malassezia yamatoensis</name>
    <dbReference type="NCBI Taxonomy" id="253288"/>
    <lineage>
        <taxon>Eukaryota</taxon>
        <taxon>Fungi</taxon>
        <taxon>Dikarya</taxon>
        <taxon>Basidiomycota</taxon>
        <taxon>Ustilaginomycotina</taxon>
        <taxon>Malasseziomycetes</taxon>
        <taxon>Malasseziales</taxon>
        <taxon>Malasseziaceae</taxon>
        <taxon>Malassezia</taxon>
    </lineage>
</organism>
<dbReference type="SUPFAM" id="SSF50974">
    <property type="entry name" value="Nitrous oxide reductase, N-terminal domain"/>
    <property type="match status" value="1"/>
</dbReference>
<comment type="similarity">
    <text evidence="1">Belongs to the cycloisomerase 2 family.</text>
</comment>
<dbReference type="InterPro" id="IPR019405">
    <property type="entry name" value="Lactonase_7-beta_prop"/>
</dbReference>
<reference evidence="2 3" key="1">
    <citation type="submission" date="2023-03" db="EMBL/GenBank/DDBJ databases">
        <title>Mating type loci evolution in Malassezia.</title>
        <authorList>
            <person name="Coelho M.A."/>
        </authorList>
    </citation>
    <scope>NUCLEOTIDE SEQUENCE [LARGE SCALE GENOMIC DNA]</scope>
    <source>
        <strain evidence="2 3">CBS 9725</strain>
    </source>
</reference>
<dbReference type="AlphaFoldDB" id="A0AAJ5YV26"/>
<dbReference type="InterPro" id="IPR050282">
    <property type="entry name" value="Cycloisomerase_2"/>
</dbReference>
<dbReference type="EMBL" id="CP119945">
    <property type="protein sequence ID" value="WFC99950.1"/>
    <property type="molecule type" value="Genomic_DNA"/>
</dbReference>
<keyword evidence="3" id="KW-1185">Reference proteome</keyword>
<dbReference type="Proteomes" id="UP001219567">
    <property type="component" value="Chromosome 3"/>
</dbReference>
<dbReference type="PANTHER" id="PTHR30344">
    <property type="entry name" value="6-PHOSPHOGLUCONOLACTONASE-RELATED"/>
    <property type="match status" value="1"/>
</dbReference>
<evidence type="ECO:0008006" key="4">
    <source>
        <dbReference type="Google" id="ProtNLM"/>
    </source>
</evidence>
<dbReference type="Gene3D" id="2.130.10.10">
    <property type="entry name" value="YVTN repeat-like/Quinoprotein amine dehydrogenase"/>
    <property type="match status" value="1"/>
</dbReference>
<dbReference type="InterPro" id="IPR011045">
    <property type="entry name" value="N2O_reductase_N"/>
</dbReference>
<sequence length="282" mass="30921">MDRNWILCVGETTNARLSVYELQGKQLLLQSEQTDYGAQVFVANYDSGSVSVIDLFQDGRLSSTHTIAFRREGVGKVAARQEKSHAHQVIPSPDSKHVYVCDLGCDAIHVLSVGQTAQYALHRSSITVPAGSGPRHLVFHQNRAFVTMELSCEVQAFRWDGVSLFAQGEPVRLSPPGRHLETLAEVALSPDGQFLYVSCRGDPHEDAIALLRVCHGELGKVEYFPSGGCVPRHFSLSPDGKWLAVANQGSGSLVLLERDEKTGRLNIVSTHRSTLINYAGFH</sequence>
<name>A0AAJ5YV26_9BASI</name>
<proteinExistence type="inferred from homology"/>
<evidence type="ECO:0000256" key="1">
    <source>
        <dbReference type="ARBA" id="ARBA00005564"/>
    </source>
</evidence>
<dbReference type="Pfam" id="PF10282">
    <property type="entry name" value="Lactonase"/>
    <property type="match status" value="1"/>
</dbReference>
<accession>A0AAJ5YV26</accession>
<dbReference type="GO" id="GO:0017057">
    <property type="term" value="F:6-phosphogluconolactonase activity"/>
    <property type="evidence" value="ECO:0007669"/>
    <property type="project" value="TreeGrafter"/>
</dbReference>